<accession>A0A089HU04</accession>
<dbReference type="EMBL" id="CP009288">
    <property type="protein sequence ID" value="AIQ14562.1"/>
    <property type="molecule type" value="Genomic_DNA"/>
</dbReference>
<dbReference type="Proteomes" id="UP000029409">
    <property type="component" value="Chromosome"/>
</dbReference>
<dbReference type="GO" id="GO:0003677">
    <property type="term" value="F:DNA binding"/>
    <property type="evidence" value="ECO:0007669"/>
    <property type="project" value="InterPro"/>
</dbReference>
<dbReference type="NCBIfam" id="NF033727">
    <property type="entry name" value="chaperon_ArsD"/>
    <property type="match status" value="1"/>
</dbReference>
<dbReference type="AlphaFoldDB" id="A0A089HU04"/>
<name>A0A089HU04_PAEDU</name>
<reference evidence="1 2" key="1">
    <citation type="submission" date="2014-08" db="EMBL/GenBank/DDBJ databases">
        <title>Comparative genomics of the Paenibacillus odorifer group.</title>
        <authorList>
            <person name="den Bakker H.C."/>
            <person name="Tsai Y.-C."/>
            <person name="Martin N."/>
            <person name="Korlach J."/>
            <person name="Wiedmann M."/>
        </authorList>
    </citation>
    <scope>NUCLEOTIDE SEQUENCE [LARGE SCALE GENOMIC DNA]</scope>
    <source>
        <strain evidence="1 2">DSM 1735</strain>
    </source>
</reference>
<dbReference type="InterPro" id="IPR010712">
    <property type="entry name" value="Arsenical-R_ArsD"/>
</dbReference>
<evidence type="ECO:0000313" key="2">
    <source>
        <dbReference type="Proteomes" id="UP000029409"/>
    </source>
</evidence>
<dbReference type="RefSeq" id="WP_042208317.1">
    <property type="nucleotide sequence ID" value="NZ_CP009288.1"/>
</dbReference>
<dbReference type="KEGG" id="pdu:PDUR_23735"/>
<dbReference type="OrthoDB" id="9801358at2"/>
<dbReference type="eggNOG" id="ENOG5032RMG">
    <property type="taxonomic scope" value="Bacteria"/>
</dbReference>
<dbReference type="GO" id="GO:0045892">
    <property type="term" value="P:negative regulation of DNA-templated transcription"/>
    <property type="evidence" value="ECO:0007669"/>
    <property type="project" value="InterPro"/>
</dbReference>
<gene>
    <name evidence="1" type="ORF">PDUR_23735</name>
</gene>
<dbReference type="GO" id="GO:0046685">
    <property type="term" value="P:response to arsenic-containing substance"/>
    <property type="evidence" value="ECO:0007669"/>
    <property type="project" value="InterPro"/>
</dbReference>
<dbReference type="STRING" id="44251.PDUR_23735"/>
<keyword evidence="2" id="KW-1185">Reference proteome</keyword>
<organism evidence="1 2">
    <name type="scientific">Paenibacillus durus</name>
    <name type="common">Paenibacillus azotofixans</name>
    <dbReference type="NCBI Taxonomy" id="44251"/>
    <lineage>
        <taxon>Bacteria</taxon>
        <taxon>Bacillati</taxon>
        <taxon>Bacillota</taxon>
        <taxon>Bacilli</taxon>
        <taxon>Bacillales</taxon>
        <taxon>Paenibacillaceae</taxon>
        <taxon>Paenibacillus</taxon>
    </lineage>
</organism>
<proteinExistence type="predicted"/>
<protein>
    <submittedName>
        <fullName evidence="1">Arsenic resistance operon repressor</fullName>
    </submittedName>
</protein>
<dbReference type="Pfam" id="PF06953">
    <property type="entry name" value="ArsD"/>
    <property type="match status" value="1"/>
</dbReference>
<sequence length="120" mass="13407">MKSIEIYDPAMCCSTGVCGPVVDPELIRISAVVHNLKKREFSVSRYNLTSEPDAFVANNVIRQLLADEGPDVLPVIIVDGQVVKKQRYPSNEELEEWTGFPASELIQKPKVRLPLKVKSL</sequence>
<evidence type="ECO:0000313" key="1">
    <source>
        <dbReference type="EMBL" id="AIQ14562.1"/>
    </source>
</evidence>
<dbReference type="Gene3D" id="3.40.30.10">
    <property type="entry name" value="Glutaredoxin"/>
    <property type="match status" value="1"/>
</dbReference>